<dbReference type="HAMAP" id="MF_02060">
    <property type="entry name" value="tRNA_methyltr_TrmH"/>
    <property type="match status" value="1"/>
</dbReference>
<evidence type="ECO:0000259" key="8">
    <source>
        <dbReference type="Pfam" id="PF00588"/>
    </source>
</evidence>
<evidence type="ECO:0000256" key="6">
    <source>
        <dbReference type="ARBA" id="ARBA00022884"/>
    </source>
</evidence>
<sequence length="234" mass="26281">MSQSMSESRYKRVKSVLDKRQTDLTVCLDEVHKHHNLSAIVRTADAVGIHDIHAVWPYNQKRVTGNTSGGSKNWVETHMHVKVEDAIADIRKRTPGIQLLATNLSDTAVDFREIDYTKPTAIIVGQEQTGISDTALELADQHIVIPMEGMVQSLNVSVATALILFEAQRQRKIANMYDDSNLCQKIKHKLLFEGCHPIIAKQCKLKGLDYPALDNEGEIIATEAFWNTLRYKAC</sequence>
<keyword evidence="4 7" id="KW-0949">S-adenosyl-L-methionine</keyword>
<comment type="caution">
    <text evidence="7">Lacks conserved residue(s) required for the propagation of feature annotation.</text>
</comment>
<dbReference type="InterPro" id="IPR029026">
    <property type="entry name" value="tRNA_m1G_MTases_N"/>
</dbReference>
<accession>A0A1I1P0H1</accession>
<dbReference type="GO" id="GO:0000049">
    <property type="term" value="F:tRNA binding"/>
    <property type="evidence" value="ECO:0007669"/>
    <property type="project" value="UniProtKB-UniRule"/>
</dbReference>
<dbReference type="GO" id="GO:0141100">
    <property type="term" value="F:tRNA (guanine(18)-2'-O)-methyltransferase activity"/>
    <property type="evidence" value="ECO:0007669"/>
    <property type="project" value="UniProtKB-UniRule"/>
</dbReference>
<gene>
    <name evidence="7" type="primary">trmH</name>
    <name evidence="10" type="ORF">SAMN02745724_03256</name>
</gene>
<dbReference type="InterPro" id="IPR029028">
    <property type="entry name" value="Alpha/beta_knot_MTases"/>
</dbReference>
<reference evidence="10 11" key="1">
    <citation type="submission" date="2016-10" db="EMBL/GenBank/DDBJ databases">
        <authorList>
            <person name="de Groot N.N."/>
        </authorList>
    </citation>
    <scope>NUCLEOTIDE SEQUENCE [LARGE SCALE GENOMIC DNA]</scope>
    <source>
        <strain evidence="10 11">DSM 6059</strain>
    </source>
</reference>
<dbReference type="Pfam" id="PF00588">
    <property type="entry name" value="SpoU_methylase"/>
    <property type="match status" value="1"/>
</dbReference>
<dbReference type="SUPFAM" id="SSF75217">
    <property type="entry name" value="alpha/beta knot"/>
    <property type="match status" value="1"/>
</dbReference>
<proteinExistence type="inferred from homology"/>
<keyword evidence="6 7" id="KW-0694">RNA-binding</keyword>
<evidence type="ECO:0000256" key="7">
    <source>
        <dbReference type="HAMAP-Rule" id="MF_02060"/>
    </source>
</evidence>
<comment type="similarity">
    <text evidence="7">Belongs to the class IV-like SAM-binding methyltransferase superfamily. RNA methyltransferase TrmH family.</text>
</comment>
<evidence type="ECO:0000256" key="2">
    <source>
        <dbReference type="ARBA" id="ARBA00022603"/>
    </source>
</evidence>
<keyword evidence="3 7" id="KW-0808">Transferase</keyword>
<dbReference type="GO" id="GO:0002938">
    <property type="term" value="P:tRNA guanine ribose methylation"/>
    <property type="evidence" value="ECO:0007669"/>
    <property type="project" value="UniProtKB-UniRule"/>
</dbReference>
<dbReference type="CDD" id="cd18092">
    <property type="entry name" value="SpoU-like_TrmH"/>
    <property type="match status" value="1"/>
</dbReference>
<comment type="catalytic activity">
    <reaction evidence="7">
        <text>guanosine(18) in tRNA + S-adenosyl-L-methionine = 2'-O-methylguanosine(18) in tRNA + S-adenosyl-L-homocysteine + H(+)</text>
        <dbReference type="Rhea" id="RHEA:20077"/>
        <dbReference type="Rhea" id="RHEA-COMP:10190"/>
        <dbReference type="Rhea" id="RHEA-COMP:10192"/>
        <dbReference type="ChEBI" id="CHEBI:15378"/>
        <dbReference type="ChEBI" id="CHEBI:57856"/>
        <dbReference type="ChEBI" id="CHEBI:59789"/>
        <dbReference type="ChEBI" id="CHEBI:74269"/>
        <dbReference type="ChEBI" id="CHEBI:74445"/>
        <dbReference type="EC" id="2.1.1.34"/>
    </reaction>
</comment>
<dbReference type="InterPro" id="IPR033671">
    <property type="entry name" value="TrmH"/>
</dbReference>
<dbReference type="STRING" id="1123010.SAMN02745724_03256"/>
<dbReference type="Pfam" id="PF12105">
    <property type="entry name" value="SpoU_methylas_C"/>
    <property type="match status" value="1"/>
</dbReference>
<evidence type="ECO:0000256" key="5">
    <source>
        <dbReference type="ARBA" id="ARBA00022694"/>
    </source>
</evidence>
<dbReference type="NCBIfam" id="NF008295">
    <property type="entry name" value="PRK11081.1"/>
    <property type="match status" value="1"/>
</dbReference>
<feature type="domain" description="RNA methyltransferase SpoU/TrmH type C-terminal" evidence="9">
    <location>
        <begin position="169"/>
        <end position="221"/>
    </location>
</feature>
<dbReference type="InterPro" id="IPR022724">
    <property type="entry name" value="rRNA_MeTrfase_SpoU_C"/>
</dbReference>
<keyword evidence="1 7" id="KW-0820">tRNA-binding</keyword>
<dbReference type="PANTHER" id="PTHR43453:SF1">
    <property type="entry name" value="TRNA_RRNA METHYLTRANSFERASE SPOU TYPE DOMAIN-CONTAINING PROTEIN"/>
    <property type="match status" value="1"/>
</dbReference>
<organism evidence="10 11">
    <name type="scientific">Pseudoalteromonas denitrificans DSM 6059</name>
    <dbReference type="NCBI Taxonomy" id="1123010"/>
    <lineage>
        <taxon>Bacteria</taxon>
        <taxon>Pseudomonadati</taxon>
        <taxon>Pseudomonadota</taxon>
        <taxon>Gammaproteobacteria</taxon>
        <taxon>Alteromonadales</taxon>
        <taxon>Pseudoalteromonadaceae</taxon>
        <taxon>Pseudoalteromonas</taxon>
    </lineage>
</organism>
<dbReference type="Gene3D" id="3.40.1280.10">
    <property type="match status" value="1"/>
</dbReference>
<feature type="binding site" evidence="7">
    <location>
        <position position="145"/>
    </location>
    <ligand>
        <name>S-adenosyl-L-methionine</name>
        <dbReference type="ChEBI" id="CHEBI:59789"/>
    </ligand>
</feature>
<dbReference type="EC" id="2.1.1.34" evidence="7"/>
<comment type="function">
    <text evidence="7">Catalyzes the 2'-O methylation of guanosine at position 18 in tRNA.</text>
</comment>
<keyword evidence="2 7" id="KW-0489">Methyltransferase</keyword>
<keyword evidence="11" id="KW-1185">Reference proteome</keyword>
<feature type="binding site" evidence="7">
    <location>
        <position position="154"/>
    </location>
    <ligand>
        <name>S-adenosyl-L-methionine</name>
        <dbReference type="ChEBI" id="CHEBI:59789"/>
    </ligand>
</feature>
<dbReference type="Proteomes" id="UP000198862">
    <property type="component" value="Unassembled WGS sequence"/>
</dbReference>
<feature type="domain" description="tRNA/rRNA methyltransferase SpoU type" evidence="8">
    <location>
        <begin position="24"/>
        <end position="165"/>
    </location>
</feature>
<evidence type="ECO:0000256" key="4">
    <source>
        <dbReference type="ARBA" id="ARBA00022691"/>
    </source>
</evidence>
<evidence type="ECO:0000256" key="3">
    <source>
        <dbReference type="ARBA" id="ARBA00022679"/>
    </source>
</evidence>
<dbReference type="InterPro" id="IPR001537">
    <property type="entry name" value="SpoU_MeTrfase"/>
</dbReference>
<evidence type="ECO:0000256" key="1">
    <source>
        <dbReference type="ARBA" id="ARBA00022555"/>
    </source>
</evidence>
<dbReference type="PANTHER" id="PTHR43453">
    <property type="entry name" value="RRNA METHYLASE-LIKE"/>
    <property type="match status" value="1"/>
</dbReference>
<keyword evidence="5 7" id="KW-0819">tRNA processing</keyword>
<name>A0A1I1P0H1_9GAMM</name>
<dbReference type="AlphaFoldDB" id="A0A1I1P0H1"/>
<protein>
    <recommendedName>
        <fullName evidence="7">tRNA (guanosine(18)-2'-O)-methyltransferase</fullName>
        <ecNumber evidence="7">2.1.1.34</ecNumber>
    </recommendedName>
    <alternativeName>
        <fullName evidence="7">tRNA [Gm18] methyltransferase</fullName>
    </alternativeName>
</protein>
<dbReference type="EMBL" id="FOLO01000028">
    <property type="protein sequence ID" value="SFD03072.1"/>
    <property type="molecule type" value="Genomic_DNA"/>
</dbReference>
<feature type="binding site" evidence="7">
    <location>
        <position position="102"/>
    </location>
    <ligand>
        <name>S-adenosyl-L-methionine</name>
        <dbReference type="ChEBI" id="CHEBI:59789"/>
    </ligand>
</feature>
<evidence type="ECO:0000259" key="9">
    <source>
        <dbReference type="Pfam" id="PF12105"/>
    </source>
</evidence>
<evidence type="ECO:0000313" key="11">
    <source>
        <dbReference type="Proteomes" id="UP000198862"/>
    </source>
</evidence>
<evidence type="ECO:0000313" key="10">
    <source>
        <dbReference type="EMBL" id="SFD03072.1"/>
    </source>
</evidence>